<evidence type="ECO:0008006" key="3">
    <source>
        <dbReference type="Google" id="ProtNLM"/>
    </source>
</evidence>
<name>A0AAV9VRF0_9PEZI</name>
<gene>
    <name evidence="1" type="ORF">TWF481_002806</name>
</gene>
<comment type="caution">
    <text evidence="1">The sequence shown here is derived from an EMBL/GenBank/DDBJ whole genome shotgun (WGS) entry which is preliminary data.</text>
</comment>
<dbReference type="AlphaFoldDB" id="A0AAV9VRF0"/>
<dbReference type="EMBL" id="JAVHJL010000012">
    <property type="protein sequence ID" value="KAK6495759.1"/>
    <property type="molecule type" value="Genomic_DNA"/>
</dbReference>
<sequence>MNILIEFVMTGEVQACDATKAGFSTTKIALGLESGAVWPPPGGINKIPSLMKLASAASSIFQKGRFTPNDIRQWGLVFFNFCSAISEPPQTDAQLSLSTNFDVLKSLTPYTVCKNSKPFDMESTSRISANTLLSAHADQFSDNNQHFECVLCSAQTHSLFILTVHWGEEHSDHEDFSQYWPDACADCGFLVPYGGLGFHKQFCNGAGGLGDPAIIEKLYPCFRDMAFRINNDSIDPPTSTPRPGSKIRRELLAVLSMAREVATLSEWDSLLGDQKLPFIIRIFHKRMLSIEASGGTDEGKLKVYKIVRKRLIELAVQQIQIAQNQPASDAKPRTRHTSQLSEWAKLPALVRGLLETGVVGEADATSWLQGYKRVCYVVLRNVCAPSVIHLAHAMFPFCHIESCGSVGCHRYESPHFLVMHIKLYHKPRVRDLVLYGKRIKNEITRDLVLRSEPLRE</sequence>
<reference evidence="1 2" key="1">
    <citation type="submission" date="2023-08" db="EMBL/GenBank/DDBJ databases">
        <authorList>
            <person name="Palmer J.M."/>
        </authorList>
    </citation>
    <scope>NUCLEOTIDE SEQUENCE [LARGE SCALE GENOMIC DNA]</scope>
    <source>
        <strain evidence="1 2">TWF481</strain>
    </source>
</reference>
<proteinExistence type="predicted"/>
<protein>
    <recommendedName>
        <fullName evidence="3">C2H2-type domain-containing protein</fullName>
    </recommendedName>
</protein>
<evidence type="ECO:0000313" key="1">
    <source>
        <dbReference type="EMBL" id="KAK6495759.1"/>
    </source>
</evidence>
<organism evidence="1 2">
    <name type="scientific">Arthrobotrys musiformis</name>
    <dbReference type="NCBI Taxonomy" id="47236"/>
    <lineage>
        <taxon>Eukaryota</taxon>
        <taxon>Fungi</taxon>
        <taxon>Dikarya</taxon>
        <taxon>Ascomycota</taxon>
        <taxon>Pezizomycotina</taxon>
        <taxon>Orbiliomycetes</taxon>
        <taxon>Orbiliales</taxon>
        <taxon>Orbiliaceae</taxon>
        <taxon>Arthrobotrys</taxon>
    </lineage>
</organism>
<accession>A0AAV9VRF0</accession>
<keyword evidence="2" id="KW-1185">Reference proteome</keyword>
<dbReference type="Proteomes" id="UP001370758">
    <property type="component" value="Unassembled WGS sequence"/>
</dbReference>
<evidence type="ECO:0000313" key="2">
    <source>
        <dbReference type="Proteomes" id="UP001370758"/>
    </source>
</evidence>